<organism evidence="5 6">
    <name type="scientific">Zavarzinia compransoris</name>
    <dbReference type="NCBI Taxonomy" id="1264899"/>
    <lineage>
        <taxon>Bacteria</taxon>
        <taxon>Pseudomonadati</taxon>
        <taxon>Pseudomonadota</taxon>
        <taxon>Alphaproteobacteria</taxon>
        <taxon>Rhodospirillales</taxon>
        <taxon>Zavarziniaceae</taxon>
        <taxon>Zavarzinia</taxon>
    </lineage>
</organism>
<dbReference type="Gene3D" id="1.10.10.1150">
    <property type="entry name" value="Coenzyme PQQ synthesis protein D (PqqD)"/>
    <property type="match status" value="1"/>
</dbReference>
<dbReference type="EMBL" id="QGLF01000001">
    <property type="protein sequence ID" value="PWR24082.1"/>
    <property type="molecule type" value="Genomic_DNA"/>
</dbReference>
<comment type="caution">
    <text evidence="5">The sequence shown here is derived from an EMBL/GenBank/DDBJ whole genome shotgun (WGS) entry which is preliminary data.</text>
</comment>
<keyword evidence="6" id="KW-1185">Reference proteome</keyword>
<evidence type="ECO:0000256" key="1">
    <source>
        <dbReference type="ARBA" id="ARBA00004886"/>
    </source>
</evidence>
<dbReference type="InterPro" id="IPR041881">
    <property type="entry name" value="PqqD_sf"/>
</dbReference>
<dbReference type="OrthoDB" id="7995890at2"/>
<evidence type="ECO:0000313" key="5">
    <source>
        <dbReference type="EMBL" id="PWR24082.1"/>
    </source>
</evidence>
<dbReference type="NCBIfam" id="TIGR03859">
    <property type="entry name" value="PQQ_PqqD"/>
    <property type="match status" value="1"/>
</dbReference>
<accession>A0A317EBV2</accession>
<evidence type="ECO:0000256" key="2">
    <source>
        <dbReference type="ARBA" id="ARBA00011741"/>
    </source>
</evidence>
<comment type="subunit">
    <text evidence="2">Monomer. Interacts with PqqE.</text>
</comment>
<reference evidence="6" key="1">
    <citation type="submission" date="2018-05" db="EMBL/GenBank/DDBJ databases">
        <title>Zavarzinia sp. HR-AS.</title>
        <authorList>
            <person name="Lee Y."/>
            <person name="Jeon C.O."/>
        </authorList>
    </citation>
    <scope>NUCLEOTIDE SEQUENCE [LARGE SCALE GENOMIC DNA]</scope>
    <source>
        <strain evidence="6">DSM 1231</strain>
    </source>
</reference>
<feature type="region of interest" description="Disordered" evidence="4">
    <location>
        <begin position="1"/>
        <end position="25"/>
    </location>
</feature>
<dbReference type="UniPathway" id="UPA00539"/>
<protein>
    <submittedName>
        <fullName evidence="5">Pyrroloquinoline quinone biosynthesis peptide chaperone PqqD</fullName>
    </submittedName>
</protein>
<dbReference type="AlphaFoldDB" id="A0A317EBV2"/>
<sequence>MRAAALRNPGSRRPRGSGDDAVSQPRLAPGVRLSFDQRRQSWILQAPERVVLLDAIGADVLKHVDGKTATAAIVASLAEEYDASADEIAGDIADLIADLAERGLLVVR</sequence>
<dbReference type="GO" id="GO:0048038">
    <property type="term" value="F:quinone binding"/>
    <property type="evidence" value="ECO:0007669"/>
    <property type="project" value="InterPro"/>
</dbReference>
<proteinExistence type="predicted"/>
<dbReference type="Proteomes" id="UP000246077">
    <property type="component" value="Unassembled WGS sequence"/>
</dbReference>
<evidence type="ECO:0000256" key="3">
    <source>
        <dbReference type="ARBA" id="ARBA00022905"/>
    </source>
</evidence>
<keyword evidence="3" id="KW-0884">PQQ biosynthesis</keyword>
<dbReference type="Pfam" id="PF05402">
    <property type="entry name" value="PqqD"/>
    <property type="match status" value="1"/>
</dbReference>
<comment type="pathway">
    <text evidence="1">Cofactor biosynthesis; pyrroloquinoline quinone biosynthesis.</text>
</comment>
<dbReference type="InterPro" id="IPR022479">
    <property type="entry name" value="PqqD_bac"/>
</dbReference>
<evidence type="ECO:0000313" key="6">
    <source>
        <dbReference type="Proteomes" id="UP000246077"/>
    </source>
</evidence>
<name>A0A317EBV2_9PROT</name>
<dbReference type="InterPro" id="IPR008792">
    <property type="entry name" value="PQQD"/>
</dbReference>
<gene>
    <name evidence="5" type="primary">pqqD</name>
    <name evidence="5" type="ORF">DKG75_02610</name>
</gene>
<dbReference type="GO" id="GO:0018189">
    <property type="term" value="P:pyrroloquinoline quinone biosynthetic process"/>
    <property type="evidence" value="ECO:0007669"/>
    <property type="project" value="UniProtKB-UniPathway"/>
</dbReference>
<evidence type="ECO:0000256" key="4">
    <source>
        <dbReference type="SAM" id="MobiDB-lite"/>
    </source>
</evidence>